<evidence type="ECO:0000256" key="2">
    <source>
        <dbReference type="RuleBase" id="RU367081"/>
    </source>
</evidence>
<comment type="catalytic activity">
    <reaction evidence="2">
        <text>a 3-oxo-5alpha-steroid + NADP(+) = a 3-oxo-Delta(4)-steroid + NADPH + H(+)</text>
        <dbReference type="Rhea" id="RHEA:54384"/>
        <dbReference type="ChEBI" id="CHEBI:13601"/>
        <dbReference type="ChEBI" id="CHEBI:15378"/>
        <dbReference type="ChEBI" id="CHEBI:47909"/>
        <dbReference type="ChEBI" id="CHEBI:57783"/>
        <dbReference type="ChEBI" id="CHEBI:58349"/>
        <dbReference type="EC" id="1.3.1.22"/>
    </reaction>
</comment>
<feature type="transmembrane region" description="Helical" evidence="2">
    <location>
        <begin position="206"/>
        <end position="224"/>
    </location>
</feature>
<keyword evidence="4" id="KW-1185">Reference proteome</keyword>
<dbReference type="GO" id="GO:0102389">
    <property type="term" value="F:polyprenol reductase activity"/>
    <property type="evidence" value="ECO:0007669"/>
    <property type="project" value="UniProtKB-UniRule"/>
</dbReference>
<comment type="caution">
    <text evidence="3">The sequence shown here is derived from an EMBL/GenBank/DDBJ whole genome shotgun (WGS) entry which is preliminary data.</text>
</comment>
<dbReference type="EC" id="1.3.1.22" evidence="2"/>
<dbReference type="GO" id="GO:0006488">
    <property type="term" value="P:dolichol-linked oligosaccharide biosynthetic process"/>
    <property type="evidence" value="ECO:0007669"/>
    <property type="project" value="UniProtKB-UniRule"/>
</dbReference>
<comment type="subcellular location">
    <subcellularLocation>
        <location evidence="2">Endoplasmic reticulum membrane</location>
    </subcellularLocation>
</comment>
<keyword evidence="2" id="KW-0472">Membrane</keyword>
<comment type="catalytic activity">
    <reaction evidence="1">
        <text>17beta-hydroxy-5alpha-androstan-3-one + NADP(+) = testosterone + NADPH + H(+)</text>
        <dbReference type="Rhea" id="RHEA:50820"/>
        <dbReference type="ChEBI" id="CHEBI:15378"/>
        <dbReference type="ChEBI" id="CHEBI:16330"/>
        <dbReference type="ChEBI" id="CHEBI:17347"/>
        <dbReference type="ChEBI" id="CHEBI:57783"/>
        <dbReference type="ChEBI" id="CHEBI:58349"/>
        <dbReference type="EC" id="1.3.1.22"/>
    </reaction>
    <physiologicalReaction direction="right-to-left" evidence="1">
        <dbReference type="Rhea" id="RHEA:50822"/>
    </physiologicalReaction>
</comment>
<dbReference type="PANTHER" id="PTHR14624">
    <property type="entry name" value="DFG10 PROTEIN"/>
    <property type="match status" value="1"/>
</dbReference>
<accession>A0AAW1BBI4</accession>
<dbReference type="GO" id="GO:0005789">
    <property type="term" value="C:endoplasmic reticulum membrane"/>
    <property type="evidence" value="ECO:0007669"/>
    <property type="project" value="UniProtKB-SubCell"/>
</dbReference>
<sequence length="309" mass="35101">MSGEFGVCAVREMLAAVWLALSACFFAALLALQVPLLKASCGAPSLNLVGIFQDLIRYGKTKAAGGQRPVLLQIFDVPKRWFYHFYIVSVTWNGFLLLLFMQCVLFSRAFPFWIRDLLDVLDEAKEDRSVHHSENGAEFLSAFLVCFWVWVNSCRRLKECLHISIYSGGVIHFVHYCFGLFYYVLVGLTVLCQVPAKSREGKDHSLIVCWYHVLGLVMFCWASVHQHRCHVILANLRKDKSGKVVSLDHSIPFGDWFEMPENYKWEGLRPARIASRDARDGLARPSLLRSVQFPSSSKAGQPNLMVDSF</sequence>
<feature type="transmembrane region" description="Helical" evidence="2">
    <location>
        <begin position="81"/>
        <end position="106"/>
    </location>
</feature>
<keyword evidence="2" id="KW-0256">Endoplasmic reticulum</keyword>
<proteinExistence type="inferred from homology"/>
<dbReference type="PANTHER" id="PTHR14624:SF0">
    <property type="entry name" value="POLYPRENOL REDUCTASE"/>
    <property type="match status" value="1"/>
</dbReference>
<dbReference type="GO" id="GO:0160198">
    <property type="term" value="F:polyprenal reductase activity"/>
    <property type="evidence" value="ECO:0007669"/>
    <property type="project" value="UniProtKB-EC"/>
</dbReference>
<organism evidence="3 4">
    <name type="scientific">Crotalus adamanteus</name>
    <name type="common">Eastern diamondback rattlesnake</name>
    <dbReference type="NCBI Taxonomy" id="8729"/>
    <lineage>
        <taxon>Eukaryota</taxon>
        <taxon>Metazoa</taxon>
        <taxon>Chordata</taxon>
        <taxon>Craniata</taxon>
        <taxon>Vertebrata</taxon>
        <taxon>Euteleostomi</taxon>
        <taxon>Lepidosauria</taxon>
        <taxon>Squamata</taxon>
        <taxon>Bifurcata</taxon>
        <taxon>Unidentata</taxon>
        <taxon>Episquamata</taxon>
        <taxon>Toxicofera</taxon>
        <taxon>Serpentes</taxon>
        <taxon>Colubroidea</taxon>
        <taxon>Viperidae</taxon>
        <taxon>Crotalinae</taxon>
        <taxon>Crotalus</taxon>
    </lineage>
</organism>
<evidence type="ECO:0000313" key="3">
    <source>
        <dbReference type="EMBL" id="KAK9399137.1"/>
    </source>
</evidence>
<evidence type="ECO:0000256" key="1">
    <source>
        <dbReference type="ARBA" id="ARBA00049397"/>
    </source>
</evidence>
<dbReference type="EC" id="1.3.1.94" evidence="2"/>
<dbReference type="InterPro" id="IPR039698">
    <property type="entry name" value="Dfg10/SRD5A3"/>
</dbReference>
<keyword evidence="2" id="KW-1133">Transmembrane helix</keyword>
<keyword evidence="2" id="KW-0812">Transmembrane</keyword>
<name>A0AAW1BBI4_CROAD</name>
<protein>
    <recommendedName>
        <fullName evidence="2">Polyprenal reductase</fullName>
        <ecNumber evidence="2">1.3.1.22</ecNumber>
        <ecNumber evidence="2">1.3.1.94</ecNumber>
    </recommendedName>
</protein>
<gene>
    <name evidence="3" type="ORF">NXF25_014106</name>
</gene>
<dbReference type="GO" id="GO:0047751">
    <property type="term" value="F:3-oxo-5-alpha-steroid 4-dehydrogenase (NADP+) activity"/>
    <property type="evidence" value="ECO:0007669"/>
    <property type="project" value="UniProtKB-UniRule"/>
</dbReference>
<evidence type="ECO:0000313" key="4">
    <source>
        <dbReference type="Proteomes" id="UP001474421"/>
    </source>
</evidence>
<comment type="catalytic activity">
    <reaction evidence="2">
        <text>a di-trans,poly-cis-dolichal + NADP(+) = a di-trans,poly-cis-polyprenal + NADPH + H(+)</text>
        <dbReference type="Rhea" id="RHEA:80727"/>
        <dbReference type="Rhea" id="RHEA-COMP:19536"/>
        <dbReference type="Rhea" id="RHEA-COMP:19537"/>
        <dbReference type="ChEBI" id="CHEBI:15378"/>
        <dbReference type="ChEBI" id="CHEBI:57783"/>
        <dbReference type="ChEBI" id="CHEBI:58349"/>
        <dbReference type="ChEBI" id="CHEBI:231623"/>
        <dbReference type="ChEBI" id="CHEBI:231637"/>
        <dbReference type="EC" id="1.3.1.94"/>
    </reaction>
    <physiologicalReaction direction="right-to-left" evidence="2">
        <dbReference type="Rhea" id="RHEA:80729"/>
    </physiologicalReaction>
</comment>
<dbReference type="AlphaFoldDB" id="A0AAW1BBI4"/>
<comment type="pathway">
    <text evidence="2">Protein modification; protein glycosylation.</text>
</comment>
<comment type="caution">
    <text evidence="2">Lacks conserved residue(s) required for the propagation of feature annotation.</text>
</comment>
<keyword evidence="2" id="KW-0521">NADP</keyword>
<dbReference type="Proteomes" id="UP001474421">
    <property type="component" value="Unassembled WGS sequence"/>
</dbReference>
<comment type="similarity">
    <text evidence="2">Belongs to the steroid 5-alpha reductase family. Polyprenal reductase subfamily.</text>
</comment>
<feature type="transmembrane region" description="Helical" evidence="2">
    <location>
        <begin position="173"/>
        <end position="194"/>
    </location>
</feature>
<comment type="function">
    <text evidence="2">Plays a key role in early steps of protein N-linked glycosylation by being involved in the conversion of polyprenol into dolichol. Acts as a polyprenal reductase that mediates the reduction of polyprenal into dolichal in a NADP-dependent mechanism. Dolichols are required for the synthesis of dolichol-linked monosaccharides and the oligosaccharide precursor used for N-glycosylation.</text>
</comment>
<comment type="function">
    <text evidence="2">Also able to convert testosterone (T) into 5-alpha-dihydrotestosterone (DHT).</text>
</comment>
<keyword evidence="2" id="KW-0560">Oxidoreductase</keyword>
<reference evidence="3 4" key="1">
    <citation type="journal article" date="2024" name="Proc. Natl. Acad. Sci. U.S.A.">
        <title>The genetic regulatory architecture and epigenomic basis for age-related changes in rattlesnake venom.</title>
        <authorList>
            <person name="Hogan M.P."/>
            <person name="Holding M.L."/>
            <person name="Nystrom G.S."/>
            <person name="Colston T.J."/>
            <person name="Bartlett D.A."/>
            <person name="Mason A.J."/>
            <person name="Ellsworth S.A."/>
            <person name="Rautsaw R.M."/>
            <person name="Lawrence K.C."/>
            <person name="Strickland J.L."/>
            <person name="He B."/>
            <person name="Fraser P."/>
            <person name="Margres M.J."/>
            <person name="Gilbert D.M."/>
            <person name="Gibbs H.L."/>
            <person name="Parkinson C.L."/>
            <person name="Rokyta D.R."/>
        </authorList>
    </citation>
    <scope>NUCLEOTIDE SEQUENCE [LARGE SCALE GENOMIC DNA]</scope>
    <source>
        <strain evidence="3">DRR0105</strain>
    </source>
</reference>
<dbReference type="EMBL" id="JAOTOJ010000007">
    <property type="protein sequence ID" value="KAK9399137.1"/>
    <property type="molecule type" value="Genomic_DNA"/>
</dbReference>
<dbReference type="GO" id="GO:0016095">
    <property type="term" value="P:polyprenol catabolic process"/>
    <property type="evidence" value="ECO:0007669"/>
    <property type="project" value="UniProtKB-UniRule"/>
</dbReference>